<reference evidence="1" key="2">
    <citation type="journal article" date="2008" name="Plasmid">
        <title>Comparative analysis of eight Arthrobacter plasmids.</title>
        <authorList>
            <person name="Jerke K."/>
            <person name="Nakatsu C.H."/>
            <person name="Beasley F."/>
            <person name="Konopka A."/>
        </authorList>
    </citation>
    <scope>NUCLEOTIDE SEQUENCE</scope>
    <source>
        <strain evidence="1">AK-1</strain>
        <plasmid evidence="1">pSI-1</plasmid>
    </source>
</reference>
<reference evidence="1" key="1">
    <citation type="submission" date="2007-03" db="EMBL/GenBank/DDBJ databases">
        <authorList>
            <person name="Jerke K.H."/>
            <person name="Nakatsu C.H."/>
            <person name="Konopka A.E."/>
        </authorList>
    </citation>
    <scope>NUCLEOTIDE SEQUENCE</scope>
    <source>
        <strain evidence="1">AK-1</strain>
        <plasmid evidence="1">pSI-1</plasmid>
    </source>
</reference>
<dbReference type="EMBL" id="EF495211">
    <property type="protein sequence ID" value="ABR67000.1"/>
    <property type="molecule type" value="Genomic_DNA"/>
</dbReference>
<geneLocation type="plasmid" evidence="1">
    <name>pSI-1</name>
</geneLocation>
<evidence type="ECO:0000313" key="1">
    <source>
        <dbReference type="EMBL" id="ABR67000.1"/>
    </source>
</evidence>
<accession>A6YFJ6</accession>
<keyword evidence="1" id="KW-0614">Plasmid</keyword>
<organism evidence="1">
    <name type="scientific">Arthrobacter sp. AK-1</name>
    <dbReference type="NCBI Taxonomy" id="415095"/>
    <lineage>
        <taxon>Bacteria</taxon>
        <taxon>Bacillati</taxon>
        <taxon>Actinomycetota</taxon>
        <taxon>Actinomycetes</taxon>
        <taxon>Micrococcales</taxon>
        <taxon>Micrococcaceae</taxon>
        <taxon>Arthrobacter</taxon>
    </lineage>
</organism>
<name>A6YFJ6_9MICC</name>
<proteinExistence type="predicted"/>
<sequence>MTISSVETVTQARPGLPGHLRTFREEGVLAEPALIGGHRKPEAALIPIEMYEQLLPQMDEIRMRAGAAHRIATQRSIPLADLVSELGLDSAE</sequence>
<dbReference type="AlphaFoldDB" id="A6YFJ6"/>
<evidence type="ECO:0008006" key="2">
    <source>
        <dbReference type="Google" id="ProtNLM"/>
    </source>
</evidence>
<protein>
    <recommendedName>
        <fullName evidence="2">Antitoxin</fullName>
    </recommendedName>
</protein>